<dbReference type="InterPro" id="IPR036291">
    <property type="entry name" value="NAD(P)-bd_dom_sf"/>
</dbReference>
<evidence type="ECO:0000259" key="3">
    <source>
        <dbReference type="Pfam" id="PF05368"/>
    </source>
</evidence>
<evidence type="ECO:0000313" key="5">
    <source>
        <dbReference type="Proteomes" id="UP000800200"/>
    </source>
</evidence>
<name>A0A6A6DGC8_9PEZI</name>
<proteinExistence type="inferred from homology"/>
<evidence type="ECO:0000256" key="1">
    <source>
        <dbReference type="ARBA" id="ARBA00006328"/>
    </source>
</evidence>
<dbReference type="Pfam" id="PF05368">
    <property type="entry name" value="NmrA"/>
    <property type="match status" value="1"/>
</dbReference>
<dbReference type="AlphaFoldDB" id="A0A6A6DGC8"/>
<dbReference type="PANTHER" id="PTHR42748:SF31">
    <property type="entry name" value="NMRA-LIKE DOMAIN-CONTAINING PROTEIN-RELATED"/>
    <property type="match status" value="1"/>
</dbReference>
<gene>
    <name evidence="4" type="ORF">K469DRAFT_809720</name>
</gene>
<evidence type="ECO:0000313" key="4">
    <source>
        <dbReference type="EMBL" id="KAF2177289.1"/>
    </source>
</evidence>
<organism evidence="4 5">
    <name type="scientific">Zopfia rhizophila CBS 207.26</name>
    <dbReference type="NCBI Taxonomy" id="1314779"/>
    <lineage>
        <taxon>Eukaryota</taxon>
        <taxon>Fungi</taxon>
        <taxon>Dikarya</taxon>
        <taxon>Ascomycota</taxon>
        <taxon>Pezizomycotina</taxon>
        <taxon>Dothideomycetes</taxon>
        <taxon>Dothideomycetes incertae sedis</taxon>
        <taxon>Zopfiaceae</taxon>
        <taxon>Zopfia</taxon>
    </lineage>
</organism>
<protein>
    <submittedName>
        <fullName evidence="4">NmrA family transcriptional regulator</fullName>
    </submittedName>
</protein>
<dbReference type="GO" id="GO:0005634">
    <property type="term" value="C:nucleus"/>
    <property type="evidence" value="ECO:0007669"/>
    <property type="project" value="TreeGrafter"/>
</dbReference>
<dbReference type="SUPFAM" id="SSF51735">
    <property type="entry name" value="NAD(P)-binding Rossmann-fold domains"/>
    <property type="match status" value="1"/>
</dbReference>
<sequence length="288" mass="31601">MSKVITVFGATGNQGGSVIHILADSALSKTSKVRGVARDPGQPAATKLSLQGVEVVSVSRPRFPESLTGAIKDSHTVFLTTNTVDPATELAQGKNVTDIAKEVGVSHLILTSLLPIKEITNGHLQHVLNFDTKAEIEKYIRQSNVPATFFLPGCFMTNFDKQLQKGPEGSYTLSYPISKESKLPLVDTAEDTGKFVKSIIKNRDTLFGKQVLGATDYYIPEQIVQDIKSVSGRDAKFYQISGEKYKSQLPEFIARRILENFLFFEDPGYFNGANLDESLKILAEKPVT</sequence>
<accession>A0A6A6DGC8</accession>
<comment type="similarity">
    <text evidence="1">Belongs to the NmrA-type oxidoreductase family.</text>
</comment>
<evidence type="ECO:0000256" key="2">
    <source>
        <dbReference type="ARBA" id="ARBA00022857"/>
    </source>
</evidence>
<dbReference type="Gene3D" id="3.90.25.10">
    <property type="entry name" value="UDP-galactose 4-epimerase, domain 1"/>
    <property type="match status" value="1"/>
</dbReference>
<dbReference type="InterPro" id="IPR008030">
    <property type="entry name" value="NmrA-like"/>
</dbReference>
<keyword evidence="5" id="KW-1185">Reference proteome</keyword>
<dbReference type="EMBL" id="ML994691">
    <property type="protein sequence ID" value="KAF2177289.1"/>
    <property type="molecule type" value="Genomic_DNA"/>
</dbReference>
<keyword evidence="2" id="KW-0521">NADP</keyword>
<dbReference type="InterPro" id="IPR051164">
    <property type="entry name" value="NmrA-like_oxidored"/>
</dbReference>
<reference evidence="4" key="1">
    <citation type="journal article" date="2020" name="Stud. Mycol.">
        <title>101 Dothideomycetes genomes: a test case for predicting lifestyles and emergence of pathogens.</title>
        <authorList>
            <person name="Haridas S."/>
            <person name="Albert R."/>
            <person name="Binder M."/>
            <person name="Bloem J."/>
            <person name="Labutti K."/>
            <person name="Salamov A."/>
            <person name="Andreopoulos B."/>
            <person name="Baker S."/>
            <person name="Barry K."/>
            <person name="Bills G."/>
            <person name="Bluhm B."/>
            <person name="Cannon C."/>
            <person name="Castanera R."/>
            <person name="Culley D."/>
            <person name="Daum C."/>
            <person name="Ezra D."/>
            <person name="Gonzalez J."/>
            <person name="Henrissat B."/>
            <person name="Kuo A."/>
            <person name="Liang C."/>
            <person name="Lipzen A."/>
            <person name="Lutzoni F."/>
            <person name="Magnuson J."/>
            <person name="Mondo S."/>
            <person name="Nolan M."/>
            <person name="Ohm R."/>
            <person name="Pangilinan J."/>
            <person name="Park H.-J."/>
            <person name="Ramirez L."/>
            <person name="Alfaro M."/>
            <person name="Sun H."/>
            <person name="Tritt A."/>
            <person name="Yoshinaga Y."/>
            <person name="Zwiers L.-H."/>
            <person name="Turgeon B."/>
            <person name="Goodwin S."/>
            <person name="Spatafora J."/>
            <person name="Crous P."/>
            <person name="Grigoriev I."/>
        </authorList>
    </citation>
    <scope>NUCLEOTIDE SEQUENCE</scope>
    <source>
        <strain evidence="4">CBS 207.26</strain>
    </source>
</reference>
<dbReference type="Gene3D" id="3.40.50.720">
    <property type="entry name" value="NAD(P)-binding Rossmann-like Domain"/>
    <property type="match status" value="1"/>
</dbReference>
<dbReference type="CDD" id="cd05251">
    <property type="entry name" value="NmrA_like_SDR_a"/>
    <property type="match status" value="1"/>
</dbReference>
<feature type="domain" description="NmrA-like" evidence="3">
    <location>
        <begin position="1"/>
        <end position="281"/>
    </location>
</feature>
<dbReference type="OrthoDB" id="3358371at2759"/>
<dbReference type="Proteomes" id="UP000800200">
    <property type="component" value="Unassembled WGS sequence"/>
</dbReference>
<dbReference type="PANTHER" id="PTHR42748">
    <property type="entry name" value="NITROGEN METABOLITE REPRESSION PROTEIN NMRA FAMILY MEMBER"/>
    <property type="match status" value="1"/>
</dbReference>